<evidence type="ECO:0000256" key="5">
    <source>
        <dbReference type="ARBA" id="ARBA00046874"/>
    </source>
</evidence>
<comment type="subunit">
    <text evidence="5">Interacts with MinD and FtsZ.</text>
</comment>
<sequence>MSNDPVILKSNKYGLTLQLDATIPFEDLVRAVCKKFAQSADFFGETEMILETQGRELSAEEGMVIIQAIELNSKIKIILIHENNELKDTRMIGQMDKFYSDEIFENAKIIRGSVMKNDSITSDSSLVILGDVKSKASVQAKGNIIVLGSLEGAAYAGYPDNTGCYIATGLLDSNNIQIGTVNGAIRIQEKWSFRVHKKEIEPMGVSVWNRELLAEPLSSGLLRRIKN</sequence>
<evidence type="ECO:0000313" key="9">
    <source>
        <dbReference type="Proteomes" id="UP000182321"/>
    </source>
</evidence>
<dbReference type="SUPFAM" id="SSF63848">
    <property type="entry name" value="Cell-division inhibitor MinC, C-terminal domain"/>
    <property type="match status" value="1"/>
</dbReference>
<evidence type="ECO:0000313" key="8">
    <source>
        <dbReference type="EMBL" id="SEK62787.1"/>
    </source>
</evidence>
<dbReference type="Gene3D" id="2.160.20.70">
    <property type="match status" value="1"/>
</dbReference>
<evidence type="ECO:0000259" key="7">
    <source>
        <dbReference type="Pfam" id="PF22642"/>
    </source>
</evidence>
<dbReference type="PANTHER" id="PTHR34108:SF1">
    <property type="entry name" value="SEPTUM SITE-DETERMINING PROTEIN MINC"/>
    <property type="match status" value="1"/>
</dbReference>
<dbReference type="RefSeq" id="WP_074790526.1">
    <property type="nucleotide sequence ID" value="NZ_FNZX01000007.1"/>
</dbReference>
<feature type="domain" description="Septum formation inhibitor MinC C-terminal" evidence="6">
    <location>
        <begin position="110"/>
        <end position="183"/>
    </location>
</feature>
<dbReference type="PANTHER" id="PTHR34108">
    <property type="entry name" value="SEPTUM SITE-DETERMINING PROTEIN MINC"/>
    <property type="match status" value="1"/>
</dbReference>
<organism evidence="8 9">
    <name type="scientific">Pseudobutyrivibrio ruminis</name>
    <dbReference type="NCBI Taxonomy" id="46206"/>
    <lineage>
        <taxon>Bacteria</taxon>
        <taxon>Bacillati</taxon>
        <taxon>Bacillota</taxon>
        <taxon>Clostridia</taxon>
        <taxon>Lachnospirales</taxon>
        <taxon>Lachnospiraceae</taxon>
        <taxon>Pseudobutyrivibrio</taxon>
    </lineage>
</organism>
<accession>A0A1H7IM43</accession>
<comment type="similarity">
    <text evidence="1">Belongs to the MinC family.</text>
</comment>
<dbReference type="Proteomes" id="UP000182321">
    <property type="component" value="Unassembled WGS sequence"/>
</dbReference>
<dbReference type="Pfam" id="PF22642">
    <property type="entry name" value="MinC_N_1"/>
    <property type="match status" value="1"/>
</dbReference>
<dbReference type="GO" id="GO:0000917">
    <property type="term" value="P:division septum assembly"/>
    <property type="evidence" value="ECO:0007669"/>
    <property type="project" value="UniProtKB-KW"/>
</dbReference>
<proteinExistence type="inferred from homology"/>
<dbReference type="EMBL" id="FNZX01000007">
    <property type="protein sequence ID" value="SEK62787.1"/>
    <property type="molecule type" value="Genomic_DNA"/>
</dbReference>
<evidence type="ECO:0000256" key="1">
    <source>
        <dbReference type="ARBA" id="ARBA00006291"/>
    </source>
</evidence>
<dbReference type="InterPro" id="IPR005526">
    <property type="entry name" value="Septum_form_inhib_MinC_C"/>
</dbReference>
<evidence type="ECO:0000259" key="6">
    <source>
        <dbReference type="Pfam" id="PF03775"/>
    </source>
</evidence>
<keyword evidence="9" id="KW-1185">Reference proteome</keyword>
<feature type="domain" description="Septum site-determining protein MinC N-terminal" evidence="7">
    <location>
        <begin position="6"/>
        <end position="77"/>
    </location>
</feature>
<protein>
    <submittedName>
        <fullName evidence="8">Septum site-determining protein MinC</fullName>
    </submittedName>
</protein>
<keyword evidence="2" id="KW-0132">Cell division</keyword>
<name>A0A1H7IM43_9FIRM</name>
<dbReference type="GO" id="GO:1901891">
    <property type="term" value="P:regulation of cell septum assembly"/>
    <property type="evidence" value="ECO:0007669"/>
    <property type="project" value="InterPro"/>
</dbReference>
<dbReference type="InterPro" id="IPR016098">
    <property type="entry name" value="CAP/MinC_C"/>
</dbReference>
<dbReference type="InterPro" id="IPR055219">
    <property type="entry name" value="MinC_N_1"/>
</dbReference>
<dbReference type="GO" id="GO:0000902">
    <property type="term" value="P:cell morphogenesis"/>
    <property type="evidence" value="ECO:0007669"/>
    <property type="project" value="InterPro"/>
</dbReference>
<dbReference type="AlphaFoldDB" id="A0A1H7IM43"/>
<evidence type="ECO:0000256" key="4">
    <source>
        <dbReference type="ARBA" id="ARBA00023306"/>
    </source>
</evidence>
<reference evidence="9" key="1">
    <citation type="submission" date="2016-10" db="EMBL/GenBank/DDBJ databases">
        <authorList>
            <person name="Varghese N."/>
        </authorList>
    </citation>
    <scope>NUCLEOTIDE SEQUENCE [LARGE SCALE GENOMIC DNA]</scope>
    <source>
        <strain evidence="9">ACV-9</strain>
    </source>
</reference>
<keyword evidence="3" id="KW-0717">Septation</keyword>
<gene>
    <name evidence="8" type="ORF">SAMN02910377_01408</name>
</gene>
<keyword evidence="4" id="KW-0131">Cell cycle</keyword>
<evidence type="ECO:0000256" key="2">
    <source>
        <dbReference type="ARBA" id="ARBA00022618"/>
    </source>
</evidence>
<dbReference type="InterPro" id="IPR013033">
    <property type="entry name" value="MinC"/>
</dbReference>
<evidence type="ECO:0000256" key="3">
    <source>
        <dbReference type="ARBA" id="ARBA00023210"/>
    </source>
</evidence>
<dbReference type="InterPro" id="IPR036145">
    <property type="entry name" value="MinC_C_sf"/>
</dbReference>
<dbReference type="Pfam" id="PF03775">
    <property type="entry name" value="MinC_C"/>
    <property type="match status" value="1"/>
</dbReference>
<dbReference type="Gene3D" id="3.30.160.540">
    <property type="match status" value="1"/>
</dbReference>